<dbReference type="EMBL" id="JARKNE010000013">
    <property type="protein sequence ID" value="KAK5771811.1"/>
    <property type="molecule type" value="Genomic_DNA"/>
</dbReference>
<dbReference type="PANTHER" id="PTHR31973">
    <property type="entry name" value="POLYPROTEIN, PUTATIVE-RELATED"/>
    <property type="match status" value="1"/>
</dbReference>
<dbReference type="PROSITE" id="PS50966">
    <property type="entry name" value="ZF_SWIM"/>
    <property type="match status" value="1"/>
</dbReference>
<evidence type="ECO:0000256" key="2">
    <source>
        <dbReference type="ARBA" id="ARBA00022771"/>
    </source>
</evidence>
<comment type="caution">
    <text evidence="7">The sequence shown here is derived from an EMBL/GenBank/DDBJ whole genome shotgun (WGS) entry which is preliminary data.</text>
</comment>
<keyword evidence="1" id="KW-0479">Metal-binding</keyword>
<feature type="domain" description="SWIM-type" evidence="6">
    <location>
        <begin position="450"/>
        <end position="482"/>
    </location>
</feature>
<evidence type="ECO:0000256" key="3">
    <source>
        <dbReference type="ARBA" id="ARBA00022833"/>
    </source>
</evidence>
<dbReference type="Proteomes" id="UP001358586">
    <property type="component" value="Chromosome 13"/>
</dbReference>
<dbReference type="Pfam" id="PF10551">
    <property type="entry name" value="MULE"/>
    <property type="match status" value="1"/>
</dbReference>
<keyword evidence="2 4" id="KW-0863">Zinc-finger</keyword>
<dbReference type="PANTHER" id="PTHR31973:SF195">
    <property type="entry name" value="MUDR FAMILY TRANSPOSASE"/>
    <property type="match status" value="1"/>
</dbReference>
<evidence type="ECO:0000256" key="4">
    <source>
        <dbReference type="PROSITE-ProRule" id="PRU00325"/>
    </source>
</evidence>
<dbReference type="SMART" id="SM00575">
    <property type="entry name" value="ZnF_PMZ"/>
    <property type="match status" value="1"/>
</dbReference>
<evidence type="ECO:0000256" key="5">
    <source>
        <dbReference type="SAM" id="MobiDB-lite"/>
    </source>
</evidence>
<gene>
    <name evidence="7" type="ORF">PVK06_048055</name>
</gene>
<name>A0ABR0MEX9_GOSAR</name>
<evidence type="ECO:0000259" key="6">
    <source>
        <dbReference type="PROSITE" id="PS50966"/>
    </source>
</evidence>
<dbReference type="InterPro" id="IPR018289">
    <property type="entry name" value="MULE_transposase_dom"/>
</dbReference>
<protein>
    <recommendedName>
        <fullName evidence="6">SWIM-type domain-containing protein</fullName>
    </recommendedName>
</protein>
<dbReference type="InterPro" id="IPR006564">
    <property type="entry name" value="Znf_PMZ"/>
</dbReference>
<feature type="region of interest" description="Disordered" evidence="5">
    <location>
        <begin position="92"/>
        <end position="122"/>
    </location>
</feature>
<feature type="compositionally biased region" description="Acidic residues" evidence="5">
    <location>
        <begin position="107"/>
        <end position="122"/>
    </location>
</feature>
<proteinExistence type="predicted"/>
<keyword evidence="8" id="KW-1185">Reference proteome</keyword>
<dbReference type="InterPro" id="IPR007527">
    <property type="entry name" value="Znf_SWIM"/>
</dbReference>
<keyword evidence="3" id="KW-0862">Zinc</keyword>
<evidence type="ECO:0000313" key="8">
    <source>
        <dbReference type="Proteomes" id="UP001358586"/>
    </source>
</evidence>
<sequence length="587" mass="67163">MTEAKACLQAVTVAEKRGFHKLKIEGATSCAFMLFAELAGVEVTEDPTTLGEEVEAQEPCMVVLVSYVGSQSTIHGIDIDLNATPETAVVGDDVYHNSDPSDHEVDSDSDPDVDEVPDDIDDEGLNKDGNELFVGQRFESKEECVFAIKLYSMIISVDYKVVVSKPTLYIGECWKSTECCNWRIRAAFIQKSQMWEIRKFVGSHTCTSTRITEDHRKIDSKTIYTCTMPMVEDMPTIKVSDGNKNVLPIVFAIVDKENMESWEFFLTNLRMYVIGNDNICIISDKGKGLIAAIRHSGVPWRSVYCIRHIAANFHRNYKNPDWKRQFVKIDCNLYFLNTYTTYELEPHIFRQRMTRLESDMEGQMNTSLRQWLGTMESWQWAQSFDEGFRYGQMTTNLGTKNGSATSQLDGGRARVCLRCQGCNGCKSSDGEVDECRKTISCRPSIPPRSYGVDLRNRRCDCRRFQTFHYPCAHVVAACAKVSFNVDQFTNEVYTLERTLRVWENEFPMLHDLSTWEVPPTTFELVPNKGLHRNPKGRPQSFRIRNKMEIREKSDGKLCRVCRLAGHNRSKCPLRNYHIGQSLRSDRN</sequence>
<organism evidence="7 8">
    <name type="scientific">Gossypium arboreum</name>
    <name type="common">Tree cotton</name>
    <name type="synonym">Gossypium nanking</name>
    <dbReference type="NCBI Taxonomy" id="29729"/>
    <lineage>
        <taxon>Eukaryota</taxon>
        <taxon>Viridiplantae</taxon>
        <taxon>Streptophyta</taxon>
        <taxon>Embryophyta</taxon>
        <taxon>Tracheophyta</taxon>
        <taxon>Spermatophyta</taxon>
        <taxon>Magnoliopsida</taxon>
        <taxon>eudicotyledons</taxon>
        <taxon>Gunneridae</taxon>
        <taxon>Pentapetalae</taxon>
        <taxon>rosids</taxon>
        <taxon>malvids</taxon>
        <taxon>Malvales</taxon>
        <taxon>Malvaceae</taxon>
        <taxon>Malvoideae</taxon>
        <taxon>Gossypium</taxon>
    </lineage>
</organism>
<evidence type="ECO:0000313" key="7">
    <source>
        <dbReference type="EMBL" id="KAK5771811.1"/>
    </source>
</evidence>
<evidence type="ECO:0000256" key="1">
    <source>
        <dbReference type="ARBA" id="ARBA00022723"/>
    </source>
</evidence>
<reference evidence="7 8" key="1">
    <citation type="submission" date="2023-03" db="EMBL/GenBank/DDBJ databases">
        <title>WGS of Gossypium arboreum.</title>
        <authorList>
            <person name="Yu D."/>
        </authorList>
    </citation>
    <scope>NUCLEOTIDE SEQUENCE [LARGE SCALE GENOMIC DNA]</scope>
    <source>
        <tissue evidence="7">Leaf</tissue>
    </source>
</reference>
<dbReference type="Pfam" id="PF04434">
    <property type="entry name" value="SWIM"/>
    <property type="match status" value="1"/>
</dbReference>
<accession>A0ABR0MEX9</accession>
<feature type="compositionally biased region" description="Basic and acidic residues" evidence="5">
    <location>
        <begin position="93"/>
        <end position="106"/>
    </location>
</feature>